<dbReference type="NCBIfam" id="TIGR02532">
    <property type="entry name" value="IV_pilin_GFxxxE"/>
    <property type="match status" value="1"/>
</dbReference>
<evidence type="ECO:0000256" key="1">
    <source>
        <dbReference type="ARBA" id="ARBA00004241"/>
    </source>
</evidence>
<proteinExistence type="predicted"/>
<dbReference type="Pfam" id="PF07963">
    <property type="entry name" value="N_methyl"/>
    <property type="match status" value="1"/>
</dbReference>
<evidence type="ECO:0000313" key="4">
    <source>
        <dbReference type="EMBL" id="KOO38396.1"/>
    </source>
</evidence>
<dbReference type="InterPro" id="IPR012902">
    <property type="entry name" value="N_methyl_site"/>
</dbReference>
<comment type="subcellular location">
    <subcellularLocation>
        <location evidence="1">Cell surface</location>
    </subcellularLocation>
</comment>
<dbReference type="GO" id="GO:0009986">
    <property type="term" value="C:cell surface"/>
    <property type="evidence" value="ECO:0007669"/>
    <property type="project" value="UniProtKB-SubCell"/>
</dbReference>
<evidence type="ECO:0000256" key="2">
    <source>
        <dbReference type="ARBA" id="ARBA00023287"/>
    </source>
</evidence>
<feature type="transmembrane region" description="Helical" evidence="3">
    <location>
        <begin position="12"/>
        <end position="34"/>
    </location>
</feature>
<evidence type="ECO:0008006" key="5">
    <source>
        <dbReference type="Google" id="ProtNLM"/>
    </source>
</evidence>
<organism evidence="4">
    <name type="scientific">Halalkalibacterium halodurans</name>
    <name type="common">Bacillus halodurans</name>
    <dbReference type="NCBI Taxonomy" id="86665"/>
    <lineage>
        <taxon>Bacteria</taxon>
        <taxon>Bacillati</taxon>
        <taxon>Bacillota</taxon>
        <taxon>Bacilli</taxon>
        <taxon>Bacillales</taxon>
        <taxon>Bacillaceae</taxon>
        <taxon>Halalkalibacterium (ex Joshi et al. 2022)</taxon>
    </lineage>
</organism>
<dbReference type="GO" id="GO:0030420">
    <property type="term" value="P:establishment of competence for transformation"/>
    <property type="evidence" value="ECO:0007669"/>
    <property type="project" value="UniProtKB-KW"/>
</dbReference>
<comment type="caution">
    <text evidence="4">The sequence shown here is derived from an EMBL/GenBank/DDBJ whole genome shotgun (WGS) entry which is preliminary data.</text>
</comment>
<sequence length="108" mass="12390">MNDCKGYTLIEVLVALVCLSIMTAALFPAFVWFMNESADVKRVKVAQFLLEDAYHEYLSIHELRTETIVGETVYQFNLKESELGAVQLCIHWVNRKGQAYETCRLAKL</sequence>
<protein>
    <recommendedName>
        <fullName evidence="5">Prepilin-type N-terminal cleavage/methylation domain-containing protein</fullName>
    </recommendedName>
</protein>
<dbReference type="GeneID" id="87598345"/>
<dbReference type="EMBL" id="LILD01000001">
    <property type="protein sequence ID" value="KOO38396.1"/>
    <property type="molecule type" value="Genomic_DNA"/>
</dbReference>
<dbReference type="SUPFAM" id="SSF54523">
    <property type="entry name" value="Pili subunits"/>
    <property type="match status" value="1"/>
</dbReference>
<evidence type="ECO:0000256" key="3">
    <source>
        <dbReference type="SAM" id="Phobius"/>
    </source>
</evidence>
<dbReference type="InterPro" id="IPR045584">
    <property type="entry name" value="Pilin-like"/>
</dbReference>
<accession>A0A0M0KHT3</accession>
<dbReference type="OMA" id="EDAYHEY"/>
<keyword evidence="3" id="KW-0472">Membrane</keyword>
<keyword evidence="2" id="KW-0178">Competence</keyword>
<dbReference type="PATRIC" id="fig|136160.3.peg.1412"/>
<reference evidence="4" key="1">
    <citation type="submission" date="2015-08" db="EMBL/GenBank/DDBJ databases">
        <title>Complete DNA Sequence of Pseudomonas syringae pv. actinidiae, the Causal Agent of Kiwifruit Canker Disease.</title>
        <authorList>
            <person name="Rikkerink E.H.A."/>
            <person name="Fineran P.C."/>
        </authorList>
    </citation>
    <scope>NUCLEOTIDE SEQUENCE</scope>
    <source>
        <strain evidence="4">DSM 13666</strain>
    </source>
</reference>
<dbReference type="RefSeq" id="WP_010898973.1">
    <property type="nucleotide sequence ID" value="NZ_CP040441.1"/>
</dbReference>
<keyword evidence="3" id="KW-1133">Transmembrane helix</keyword>
<name>A0A0M0KHT3_ALKHA</name>
<keyword evidence="3" id="KW-0812">Transmembrane</keyword>
<accession>A0A4Y7WKF8</accession>
<gene>
    <name evidence="4" type="ORF">AMD02_05630</name>
</gene>
<dbReference type="AlphaFoldDB" id="A0A0M0KHT3"/>